<evidence type="ECO:0000256" key="1">
    <source>
        <dbReference type="ARBA" id="ARBA00004429"/>
    </source>
</evidence>
<comment type="subcellular location">
    <subcellularLocation>
        <location evidence="1">Cell inner membrane</location>
        <topology evidence="1">Multi-pass membrane protein</topology>
    </subcellularLocation>
    <subcellularLocation>
        <location evidence="12">Membrane</location>
        <topology evidence="12">Multi-pass membrane protein</topology>
    </subcellularLocation>
</comment>
<comment type="function">
    <text evidence="11">Involved in the TonB-dependent energy-dependent transport of various receptor-bound substrates. Protects ExbD from proteolytic degradation and functionally stabilizes TonB.</text>
</comment>
<dbReference type="GO" id="GO:0005886">
    <property type="term" value="C:plasma membrane"/>
    <property type="evidence" value="ECO:0007669"/>
    <property type="project" value="UniProtKB-SubCell"/>
</dbReference>
<accession>A0A6S7AJU0</accession>
<keyword evidence="16" id="KW-1185">Reference proteome</keyword>
<comment type="similarity">
    <text evidence="12">Belongs to the exbB/tolQ family.</text>
</comment>
<name>A0A6S7AJU0_9BURK</name>
<evidence type="ECO:0000256" key="3">
    <source>
        <dbReference type="ARBA" id="ARBA00022093"/>
    </source>
</evidence>
<evidence type="ECO:0000256" key="4">
    <source>
        <dbReference type="ARBA" id="ARBA00022448"/>
    </source>
</evidence>
<keyword evidence="9 13" id="KW-1133">Transmembrane helix</keyword>
<evidence type="ECO:0000256" key="7">
    <source>
        <dbReference type="ARBA" id="ARBA00022692"/>
    </source>
</evidence>
<evidence type="ECO:0000256" key="9">
    <source>
        <dbReference type="ARBA" id="ARBA00022989"/>
    </source>
</evidence>
<keyword evidence="10 13" id="KW-0472">Membrane</keyword>
<dbReference type="Pfam" id="PF01618">
    <property type="entry name" value="MotA_ExbB"/>
    <property type="match status" value="1"/>
</dbReference>
<reference evidence="15 16" key="1">
    <citation type="submission" date="2020-04" db="EMBL/GenBank/DDBJ databases">
        <authorList>
            <person name="De Canck E."/>
        </authorList>
    </citation>
    <scope>NUCLEOTIDE SEQUENCE [LARGE SCALE GENOMIC DNA]</scope>
    <source>
        <strain evidence="15 16">LMG 26690</strain>
    </source>
</reference>
<feature type="transmembrane region" description="Helical" evidence="13">
    <location>
        <begin position="12"/>
        <end position="34"/>
    </location>
</feature>
<evidence type="ECO:0000256" key="2">
    <source>
        <dbReference type="ARBA" id="ARBA00011471"/>
    </source>
</evidence>
<organism evidence="15 16">
    <name type="scientific">Achromobacter animicus</name>
    <dbReference type="NCBI Taxonomy" id="1389935"/>
    <lineage>
        <taxon>Bacteria</taxon>
        <taxon>Pseudomonadati</taxon>
        <taxon>Pseudomonadota</taxon>
        <taxon>Betaproteobacteria</taxon>
        <taxon>Burkholderiales</taxon>
        <taxon>Alcaligenaceae</taxon>
        <taxon>Achromobacter</taxon>
    </lineage>
</organism>
<comment type="subunit">
    <text evidence="2">The accessory proteins ExbB and ExbD seem to form a complex with TonB.</text>
</comment>
<keyword evidence="6" id="KW-0997">Cell inner membrane</keyword>
<keyword evidence="7 13" id="KW-0812">Transmembrane</keyword>
<feature type="transmembrane region" description="Helical" evidence="13">
    <location>
        <begin position="173"/>
        <end position="194"/>
    </location>
</feature>
<dbReference type="AlphaFoldDB" id="A0A6S7AJU0"/>
<evidence type="ECO:0000256" key="12">
    <source>
        <dbReference type="RuleBase" id="RU004057"/>
    </source>
</evidence>
<evidence type="ECO:0000256" key="8">
    <source>
        <dbReference type="ARBA" id="ARBA00022927"/>
    </source>
</evidence>
<keyword evidence="4 12" id="KW-0813">Transport</keyword>
<evidence type="ECO:0000259" key="14">
    <source>
        <dbReference type="Pfam" id="PF01618"/>
    </source>
</evidence>
<dbReference type="Proteomes" id="UP000494214">
    <property type="component" value="Unassembled WGS sequence"/>
</dbReference>
<evidence type="ECO:0000256" key="5">
    <source>
        <dbReference type="ARBA" id="ARBA00022475"/>
    </source>
</evidence>
<evidence type="ECO:0000256" key="13">
    <source>
        <dbReference type="SAM" id="Phobius"/>
    </source>
</evidence>
<evidence type="ECO:0000256" key="6">
    <source>
        <dbReference type="ARBA" id="ARBA00022519"/>
    </source>
</evidence>
<gene>
    <name evidence="15" type="primary">tolQ_3</name>
    <name evidence="15" type="ORF">LMG26690_04961</name>
</gene>
<keyword evidence="5" id="KW-1003">Cell membrane</keyword>
<dbReference type="EMBL" id="CADIJM010000017">
    <property type="protein sequence ID" value="CAB3732720.1"/>
    <property type="molecule type" value="Genomic_DNA"/>
</dbReference>
<keyword evidence="8 12" id="KW-0653">Protein transport</keyword>
<evidence type="ECO:0000313" key="16">
    <source>
        <dbReference type="Proteomes" id="UP000494214"/>
    </source>
</evidence>
<sequence length="245" mass="26609">MGFLHFVAQSDFVGKSLFVILILMSLVTWYLILVKAGSNVSMRKRSADFLNKFWNASSLEQVEHEINTHGARDPFSHLASHAMHAQAHHNKFGATKLEESGSNSDFVTRTMRKVIDEETAKLENGLTVLASVGSTAPFVGLFGTVWGVYHALVGIGLSDGVTINRIAGPVGEALIMTGLGLAVAIPAVLAYNTFVRNNRVYLSRLDAFAHDLFAFLTTGQQVALSDGKVRALRRQNGHAAQRGSE</sequence>
<evidence type="ECO:0000256" key="11">
    <source>
        <dbReference type="ARBA" id="ARBA00024816"/>
    </source>
</evidence>
<dbReference type="InterPro" id="IPR050790">
    <property type="entry name" value="ExbB/TolQ_transport"/>
</dbReference>
<protein>
    <recommendedName>
        <fullName evidence="3">Biopolymer transport protein ExbB</fullName>
    </recommendedName>
</protein>
<dbReference type="PANTHER" id="PTHR30625:SF14">
    <property type="entry name" value="BIOPOLYMER TRANSPORT PROTEIN EXBB"/>
    <property type="match status" value="1"/>
</dbReference>
<dbReference type="InterPro" id="IPR002898">
    <property type="entry name" value="MotA_ExbB_proton_chnl"/>
</dbReference>
<dbReference type="PANTHER" id="PTHR30625">
    <property type="entry name" value="PROTEIN TOLQ"/>
    <property type="match status" value="1"/>
</dbReference>
<dbReference type="GO" id="GO:0017038">
    <property type="term" value="P:protein import"/>
    <property type="evidence" value="ECO:0007669"/>
    <property type="project" value="TreeGrafter"/>
</dbReference>
<feature type="domain" description="MotA/TolQ/ExbB proton channel" evidence="14">
    <location>
        <begin position="89"/>
        <end position="205"/>
    </location>
</feature>
<proteinExistence type="inferred from homology"/>
<evidence type="ECO:0000313" key="15">
    <source>
        <dbReference type="EMBL" id="CAB3732720.1"/>
    </source>
</evidence>
<feature type="transmembrane region" description="Helical" evidence="13">
    <location>
        <begin position="128"/>
        <end position="153"/>
    </location>
</feature>
<evidence type="ECO:0000256" key="10">
    <source>
        <dbReference type="ARBA" id="ARBA00023136"/>
    </source>
</evidence>